<comment type="caution">
    <text evidence="1">The sequence shown here is derived from an EMBL/GenBank/DDBJ whole genome shotgun (WGS) entry which is preliminary data.</text>
</comment>
<sequence>MTMEWLSLTTSMVCLFEATFGSQEPLGFFEKVFLQEISSAATKFTTLRHSLYPRYSVRVKKTNFCDRAVGEYTGYIDIEARLYFFDSRRNATEYNVILWTNGCSGASMGLFKEIGPSRVAASGDRQADNLMLLCGARRIREYHRRGSKKMSRLL</sequence>
<organism evidence="1 2">
    <name type="scientific">Irpex rosettiformis</name>
    <dbReference type="NCBI Taxonomy" id="378272"/>
    <lineage>
        <taxon>Eukaryota</taxon>
        <taxon>Fungi</taxon>
        <taxon>Dikarya</taxon>
        <taxon>Basidiomycota</taxon>
        <taxon>Agaricomycotina</taxon>
        <taxon>Agaricomycetes</taxon>
        <taxon>Polyporales</taxon>
        <taxon>Irpicaceae</taxon>
        <taxon>Irpex</taxon>
    </lineage>
</organism>
<dbReference type="EMBL" id="MU274920">
    <property type="protein sequence ID" value="KAI0087013.1"/>
    <property type="molecule type" value="Genomic_DNA"/>
</dbReference>
<dbReference type="Proteomes" id="UP001055072">
    <property type="component" value="Unassembled WGS sequence"/>
</dbReference>
<accession>A0ACB8TY47</accession>
<reference evidence="1" key="1">
    <citation type="journal article" date="2021" name="Environ. Microbiol.">
        <title>Gene family expansions and transcriptome signatures uncover fungal adaptations to wood decay.</title>
        <authorList>
            <person name="Hage H."/>
            <person name="Miyauchi S."/>
            <person name="Viragh M."/>
            <person name="Drula E."/>
            <person name="Min B."/>
            <person name="Chaduli D."/>
            <person name="Navarro D."/>
            <person name="Favel A."/>
            <person name="Norest M."/>
            <person name="Lesage-Meessen L."/>
            <person name="Balint B."/>
            <person name="Merenyi Z."/>
            <person name="de Eugenio L."/>
            <person name="Morin E."/>
            <person name="Martinez A.T."/>
            <person name="Baldrian P."/>
            <person name="Stursova M."/>
            <person name="Martinez M.J."/>
            <person name="Novotny C."/>
            <person name="Magnuson J.K."/>
            <person name="Spatafora J.W."/>
            <person name="Maurice S."/>
            <person name="Pangilinan J."/>
            <person name="Andreopoulos W."/>
            <person name="LaButti K."/>
            <person name="Hundley H."/>
            <person name="Na H."/>
            <person name="Kuo A."/>
            <person name="Barry K."/>
            <person name="Lipzen A."/>
            <person name="Henrissat B."/>
            <person name="Riley R."/>
            <person name="Ahrendt S."/>
            <person name="Nagy L.G."/>
            <person name="Grigoriev I.V."/>
            <person name="Martin F."/>
            <person name="Rosso M.N."/>
        </authorList>
    </citation>
    <scope>NUCLEOTIDE SEQUENCE</scope>
    <source>
        <strain evidence="1">CBS 384.51</strain>
    </source>
</reference>
<evidence type="ECO:0000313" key="2">
    <source>
        <dbReference type="Proteomes" id="UP001055072"/>
    </source>
</evidence>
<name>A0ACB8TY47_9APHY</name>
<protein>
    <submittedName>
        <fullName evidence="1">Uncharacterized protein</fullName>
    </submittedName>
</protein>
<evidence type="ECO:0000313" key="1">
    <source>
        <dbReference type="EMBL" id="KAI0087013.1"/>
    </source>
</evidence>
<proteinExistence type="predicted"/>
<keyword evidence="2" id="KW-1185">Reference proteome</keyword>
<gene>
    <name evidence="1" type="ORF">BDY19DRAFT_322021</name>
</gene>